<feature type="domain" description="Fibronectin type-III" evidence="4">
    <location>
        <begin position="397"/>
        <end position="495"/>
    </location>
</feature>
<dbReference type="GO" id="GO:0005576">
    <property type="term" value="C:extracellular region"/>
    <property type="evidence" value="ECO:0007669"/>
    <property type="project" value="UniProtKB-SubCell"/>
</dbReference>
<dbReference type="PROSITE" id="PS50853">
    <property type="entry name" value="FN3"/>
    <property type="match status" value="1"/>
</dbReference>
<evidence type="ECO:0000256" key="2">
    <source>
        <dbReference type="ARBA" id="ARBA00022525"/>
    </source>
</evidence>
<dbReference type="PANTHER" id="PTHR12147:SF26">
    <property type="entry name" value="PEPTIDASE M28 DOMAIN-CONTAINING PROTEIN"/>
    <property type="match status" value="1"/>
</dbReference>
<comment type="subcellular location">
    <subcellularLocation>
        <location evidence="1">Secreted</location>
    </subcellularLocation>
</comment>
<dbReference type="Gene3D" id="3.40.630.10">
    <property type="entry name" value="Zn peptidases"/>
    <property type="match status" value="1"/>
</dbReference>
<gene>
    <name evidence="5" type="ORF">D0Y96_10875</name>
</gene>
<dbReference type="PANTHER" id="PTHR12147">
    <property type="entry name" value="METALLOPEPTIDASE M28 FAMILY MEMBER"/>
    <property type="match status" value="1"/>
</dbReference>
<dbReference type="Pfam" id="PF04389">
    <property type="entry name" value="Peptidase_M28"/>
    <property type="match status" value="1"/>
</dbReference>
<dbReference type="InterPro" id="IPR003961">
    <property type="entry name" value="FN3_dom"/>
</dbReference>
<evidence type="ECO:0000256" key="3">
    <source>
        <dbReference type="ARBA" id="ARBA00023049"/>
    </source>
</evidence>
<dbReference type="SUPFAM" id="SSF53187">
    <property type="entry name" value="Zn-dependent exopeptidases"/>
    <property type="match status" value="1"/>
</dbReference>
<keyword evidence="5" id="KW-0378">Hydrolase</keyword>
<dbReference type="InterPro" id="IPR045175">
    <property type="entry name" value="M28_fam"/>
</dbReference>
<dbReference type="OrthoDB" id="9787436at2"/>
<dbReference type="InterPro" id="IPR007484">
    <property type="entry name" value="Peptidase_M28"/>
</dbReference>
<keyword evidence="3" id="KW-0645">Protease</keyword>
<evidence type="ECO:0000313" key="5">
    <source>
        <dbReference type="EMBL" id="RFU17180.1"/>
    </source>
</evidence>
<comment type="caution">
    <text evidence="5">The sequence shown here is derived from an EMBL/GenBank/DDBJ whole genome shotgun (WGS) entry which is preliminary data.</text>
</comment>
<dbReference type="Proteomes" id="UP000264702">
    <property type="component" value="Unassembled WGS sequence"/>
</dbReference>
<dbReference type="EMBL" id="QVQT01000003">
    <property type="protein sequence ID" value="RFU17180.1"/>
    <property type="molecule type" value="Genomic_DNA"/>
</dbReference>
<dbReference type="CDD" id="cd00063">
    <property type="entry name" value="FN3"/>
    <property type="match status" value="1"/>
</dbReference>
<evidence type="ECO:0000313" key="6">
    <source>
        <dbReference type="Proteomes" id="UP000264702"/>
    </source>
</evidence>
<dbReference type="GO" id="GO:0006508">
    <property type="term" value="P:proteolysis"/>
    <property type="evidence" value="ECO:0007669"/>
    <property type="project" value="InterPro"/>
</dbReference>
<proteinExistence type="predicted"/>
<protein>
    <submittedName>
        <fullName evidence="5">M20/M25/M40 family metallo-hydrolase</fullName>
    </submittedName>
</protein>
<organism evidence="5 6">
    <name type="scientific">Paracidobacterium acidisoli</name>
    <dbReference type="NCBI Taxonomy" id="2303751"/>
    <lineage>
        <taxon>Bacteria</taxon>
        <taxon>Pseudomonadati</taxon>
        <taxon>Acidobacteriota</taxon>
        <taxon>Terriglobia</taxon>
        <taxon>Terriglobales</taxon>
        <taxon>Acidobacteriaceae</taxon>
        <taxon>Paracidobacterium</taxon>
    </lineage>
</organism>
<keyword evidence="3" id="KW-0482">Metalloprotease</keyword>
<reference evidence="5 6" key="1">
    <citation type="submission" date="2018-08" db="EMBL/GenBank/DDBJ databases">
        <title>Acidipila sp. 4G-K13, an acidobacterium isolated from forest soil.</title>
        <authorList>
            <person name="Gao Z.-H."/>
            <person name="Qiu L.-H."/>
        </authorList>
    </citation>
    <scope>NUCLEOTIDE SEQUENCE [LARGE SCALE GENOMIC DNA]</scope>
    <source>
        <strain evidence="5 6">4G-K13</strain>
    </source>
</reference>
<name>A0A372IQE6_9BACT</name>
<accession>A0A372IQE6</accession>
<dbReference type="InterPro" id="IPR036116">
    <property type="entry name" value="FN3_sf"/>
</dbReference>
<dbReference type="SUPFAM" id="SSF49265">
    <property type="entry name" value="Fibronectin type III"/>
    <property type="match status" value="1"/>
</dbReference>
<sequence length="495" mass="53774">MLKPFLGAVVTGLILATGTCPAPSQSVDFRATGAPLPAAPADPQIVSALRSISQERIHQNIEKLVSFRTRNTLSSMVSDLPPGTGINTAAEWIRSQFEEYSKECGGCLEVKEDVFMQPPPKVGFEGTTPRISTPTRLTNVYAILKGTDPAQAARMYLITGHYDTRASDVMDPRLFAPGANDDSSGTAVSLESARVLSRHKFPATLVFVAVAGEEQGLYGSAHLAALAKQNGWQLEGVLNNDIVGGNTTPGDTLQSKTRVRIFSEGISSVVSDQELHRLLSLGADSDSPSRELAREVLDAGRTYLPASASSATLKPIMILRLDRYLRGGDHRSFNEAGFPAVRVTEWREDFHHQHQTVRTENGVQYGDLIQYDDFSYIAKVARLNTATLATLASAPGTPQDVRMSTHNLDNDSVILWQPPDGAPADTWYQIVWRETDASDWQYAGKASPYHEAVTGSDHTVTVPVSKDNVIFGVRSCDTKGHCSPAVMPVPDSQRR</sequence>
<keyword evidence="2" id="KW-0964">Secreted</keyword>
<dbReference type="RefSeq" id="WP_117299585.1">
    <property type="nucleotide sequence ID" value="NZ_QVQT02000003.1"/>
</dbReference>
<keyword evidence="6" id="KW-1185">Reference proteome</keyword>
<evidence type="ECO:0000259" key="4">
    <source>
        <dbReference type="PROSITE" id="PS50853"/>
    </source>
</evidence>
<dbReference type="AlphaFoldDB" id="A0A372IQE6"/>
<dbReference type="GO" id="GO:0008235">
    <property type="term" value="F:metalloexopeptidase activity"/>
    <property type="evidence" value="ECO:0007669"/>
    <property type="project" value="InterPro"/>
</dbReference>
<evidence type="ECO:0000256" key="1">
    <source>
        <dbReference type="ARBA" id="ARBA00004613"/>
    </source>
</evidence>